<keyword evidence="4" id="KW-0472">Membrane</keyword>
<feature type="region of interest" description="Disordered" evidence="3">
    <location>
        <begin position="1227"/>
        <end position="1257"/>
    </location>
</feature>
<dbReference type="SMART" id="SM01411">
    <property type="entry name" value="Ephrin_rec_like"/>
    <property type="match status" value="3"/>
</dbReference>
<feature type="compositionally biased region" description="Low complexity" evidence="3">
    <location>
        <begin position="2787"/>
        <end position="2800"/>
    </location>
</feature>
<evidence type="ECO:0000313" key="7">
    <source>
        <dbReference type="EMBL" id="CAI4000025.1"/>
    </source>
</evidence>
<name>A0A9P1G6Y9_9DINO</name>
<organism evidence="7">
    <name type="scientific">Cladocopium goreaui</name>
    <dbReference type="NCBI Taxonomy" id="2562237"/>
    <lineage>
        <taxon>Eukaryota</taxon>
        <taxon>Sar</taxon>
        <taxon>Alveolata</taxon>
        <taxon>Dinophyceae</taxon>
        <taxon>Suessiales</taxon>
        <taxon>Symbiodiniaceae</taxon>
        <taxon>Cladocopium</taxon>
    </lineage>
</organism>
<dbReference type="EMBL" id="CAMXCT010002720">
    <property type="protein sequence ID" value="CAI4000025.1"/>
    <property type="molecule type" value="Genomic_DNA"/>
</dbReference>
<feature type="region of interest" description="Disordered" evidence="3">
    <location>
        <begin position="627"/>
        <end position="646"/>
    </location>
</feature>
<dbReference type="CDD" id="cd22744">
    <property type="entry name" value="OTU"/>
    <property type="match status" value="1"/>
</dbReference>
<evidence type="ECO:0000313" key="10">
    <source>
        <dbReference type="Proteomes" id="UP001152797"/>
    </source>
</evidence>
<evidence type="ECO:0000313" key="9">
    <source>
        <dbReference type="EMBL" id="CAL4787337.1"/>
    </source>
</evidence>
<feature type="compositionally biased region" description="Low complexity" evidence="3">
    <location>
        <begin position="635"/>
        <end position="646"/>
    </location>
</feature>
<dbReference type="Pfam" id="PF13517">
    <property type="entry name" value="FG-GAP_3"/>
    <property type="match status" value="1"/>
</dbReference>
<dbReference type="Proteomes" id="UP001152797">
    <property type="component" value="Unassembled WGS sequence"/>
</dbReference>
<feature type="compositionally biased region" description="Polar residues" evidence="3">
    <location>
        <begin position="1238"/>
        <end position="1247"/>
    </location>
</feature>
<feature type="region of interest" description="Disordered" evidence="3">
    <location>
        <begin position="2787"/>
        <end position="2821"/>
    </location>
</feature>
<evidence type="ECO:0000313" key="8">
    <source>
        <dbReference type="EMBL" id="CAL1153400.1"/>
    </source>
</evidence>
<evidence type="ECO:0000256" key="2">
    <source>
        <dbReference type="PROSITE-ProRule" id="PRU00076"/>
    </source>
</evidence>
<evidence type="ECO:0000259" key="6">
    <source>
        <dbReference type="PROSITE" id="PS50026"/>
    </source>
</evidence>
<dbReference type="SUPFAM" id="SSF57184">
    <property type="entry name" value="Growth factor receptor domain"/>
    <property type="match status" value="1"/>
</dbReference>
<protein>
    <submittedName>
        <fullName evidence="9">Extracellular matrix protein FRAS1</fullName>
    </submittedName>
</protein>
<dbReference type="InterPro" id="IPR028994">
    <property type="entry name" value="Integrin_alpha_N"/>
</dbReference>
<feature type="domain" description="EGF-like" evidence="6">
    <location>
        <begin position="2046"/>
        <end position="2081"/>
    </location>
</feature>
<dbReference type="InterPro" id="IPR009030">
    <property type="entry name" value="Growth_fac_rcpt_cys_sf"/>
</dbReference>
<feature type="transmembrane region" description="Helical" evidence="4">
    <location>
        <begin position="2345"/>
        <end position="2366"/>
    </location>
</feature>
<evidence type="ECO:0000256" key="1">
    <source>
        <dbReference type="ARBA" id="ARBA00022729"/>
    </source>
</evidence>
<dbReference type="InterPro" id="IPR013517">
    <property type="entry name" value="FG-GAP"/>
</dbReference>
<keyword evidence="4" id="KW-1133">Transmembrane helix</keyword>
<evidence type="ECO:0000256" key="5">
    <source>
        <dbReference type="SAM" id="SignalP"/>
    </source>
</evidence>
<keyword evidence="4" id="KW-0812">Transmembrane</keyword>
<feature type="region of interest" description="Disordered" evidence="3">
    <location>
        <begin position="1284"/>
        <end position="1304"/>
    </location>
</feature>
<reference evidence="7" key="1">
    <citation type="submission" date="2022-10" db="EMBL/GenBank/DDBJ databases">
        <authorList>
            <person name="Chen Y."/>
            <person name="Dougan E. K."/>
            <person name="Chan C."/>
            <person name="Rhodes N."/>
            <person name="Thang M."/>
        </authorList>
    </citation>
    <scope>NUCLEOTIDE SEQUENCE</scope>
</reference>
<evidence type="ECO:0000256" key="3">
    <source>
        <dbReference type="SAM" id="MobiDB-lite"/>
    </source>
</evidence>
<proteinExistence type="predicted"/>
<dbReference type="PROSITE" id="PS50026">
    <property type="entry name" value="EGF_3"/>
    <property type="match status" value="1"/>
</dbReference>
<dbReference type="SUPFAM" id="SSF69318">
    <property type="entry name" value="Integrin alpha N-terminal domain"/>
    <property type="match status" value="2"/>
</dbReference>
<feature type="signal peptide" evidence="5">
    <location>
        <begin position="1"/>
        <end position="23"/>
    </location>
</feature>
<reference evidence="8" key="2">
    <citation type="submission" date="2024-04" db="EMBL/GenBank/DDBJ databases">
        <authorList>
            <person name="Chen Y."/>
            <person name="Shah S."/>
            <person name="Dougan E. K."/>
            <person name="Thang M."/>
            <person name="Chan C."/>
        </authorList>
    </citation>
    <scope>NUCLEOTIDE SEQUENCE [LARGE SCALE GENOMIC DNA]</scope>
</reference>
<feature type="transmembrane region" description="Helical" evidence="4">
    <location>
        <begin position="2483"/>
        <end position="2503"/>
    </location>
</feature>
<keyword evidence="2" id="KW-1015">Disulfide bond</keyword>
<dbReference type="Gene3D" id="3.90.70.80">
    <property type="match status" value="1"/>
</dbReference>
<sequence length="2821" mass="310881">MMPGIFLALPKLCLLVSLTAVNGFGSWCQAGIGSCVGQRHMFRKRDMSGDIKGGKFDGTIRFADWDGDGDTDVLVGDGGSIWFHERLSDDAIRKHELVQLHAREGQLLSRFEVADWDGDKNLDLLLCTMVGDLLTVSLLNQSFLFPIKNISEFPEVILVTHGPSCDMLARDFDEDGDVDLILGHDRWEPAYSRYFERISSSNVVERMEDENPLNMFNGTVQLIDDVDGDGRLEVVSGRKRAAENVLGPHSLTNELYVFQRAADGSLVETQENPLRSFPSPQVPDSDGGWILREEVHVTDWNSDGLPDVLQVWLVFGDFGGWFLSSHYSQHVLFLDMRPHSHAYDDIEVGFRGQEISVDWDGDGFEDLVVLRESIEGQVELKLLSNACKVLGLPRFTAWVQSERIDSQLARAQGIHATEELIDKLRSFARSASGDQVAVLCGGITTDAHIEGPLSAAVLRSFSGRYTASGCQCAASASTTAAIGKNVASSIVVLAGSIVFASTNGDITFATSLQASPWRFGYGKVLQKTEGQSSKHKNSALCTALLEQKKRRERKEQQVNLADMLQQTLNQWMQTQRAPKRQKGPDDTMHQNASLLSLLESTLADCRARCDDDMEVAQAVQQALNGHQKQQQTFYPSSAPPKSSKADSAWWNQTGNYTEKRKPWSYASNEWWWEEAEADVSAHQQWQNDYVYHRDWYQQTATQSKVYPSITELRISEWTMKPVLIHLQTLKQNLTTGDTIVGNIMHINTKAQLEELQSLIDAHALNGSMTLILTDEAKDTPGAYHTRVTAKKKNQVSRQLDVSLMDAITGSRGPWTLPPVEIIQTQVTAIKRVAVRLTAASHFRAYLHSSGYKDTPNSVLASVASLHPDIKVSQISGGKWWSETIQSKVFLNTVIQLPVATADQLVARSGEEGVFACKLGVQHNDQKIFWFPREGKESDEAYHRRLFTIAQSRKEGLKLRKGGSNDLGLFASPQDTAAFASNFSPRKQWRDDQPVPGPPRTLRAQTRADDAPARKRSLSPAASDMIDATQIDPATPEVPSPPKAVSELEALLHAGWKRHECGGEGDCGYLVVSQGLELNKNGQFLDAETAQRNASNLRASVFQHIRKPQHLARYSQFFASDPASGEKIDSFEAWIQATSKKGAWIDGMQIQAICEKTGTVLILWSCDVQKDGTEVWQRYTHAPRFSKGIACQAKGCQPIAVTLQSGHYQLLIPPTGTKFPERWLRETDIPPSQKLAGAGTNTPGSTNPRNKKADSDVKPVLKHKDLTCHGPRRKKHLNQVHGIQYSDMPPDPPGAPGEGVQTKREERSKRCQAWLLLAKKRGWAGMHELTPVNIGWRRWKCQACDESFTHWNRGVQTLCSASNAAGGSKLPSIAKRLQLANQWWAQTLESIAKERAELLRDLAKSLMVFVQHVEGTVLPTEGASLSAAVSRPERPLGSAPRVQTSTHAMGPLQPLAERKLRRWIRRLQEARKFSHLGYQLNPGLQKKLESTRDVPAPEKQAVRQAAFGLAERLAHGRFAQILQTCENIGRWPTQVRPTAYRIWAAIRLQHCKSFVEGLPCQDQAGRNGLAAQDLLLTMENKYQAQDWPYAMALDLQKAFDTTDWTVTEEEQKRSDKVAQVARRIALLPTAKAFRNSVAVSVLAPTASWGALFNGRCPTKQECQAYAQTWRCAVQGFDHPGGHDSRDLTAVMAMGHCSDLLFLSTQRFMTALHKWALRPNQIAINSAPIKALQAAVQRLQGSWTPEELIDKLRSFARSASGDQVAVLCGGITTDAHIEGLREFCPDCPDEKIAPWQGPLCGGHRPVRTPERSCAALLFWPLHRLRVPVCGFSFNTAAIVDWDRDGDLDLIILSESDRKVHYHEMVSGNLQKEEPQHPFKNITIPPEVLERFDFSFFGFFHPIAVDWDNDGDMDLFLGSPDGRYFEQVADGILREWPREQSPVGNLTEVLTGNFRTKWAFVDCDADGDYDLLKMYSQPMVASDQAVRACEQDGTHILRCDSAFLCLGTNLSKFGLSGSAGFRFQLSNVADGRLRFITYNARKNKAELWSAGSCVPADPCHSKGLCLPRQAHCTCIAGHELADCSGCEASYFSVQGKVGQMHDCKACPGDDGKVCYGRGSCFDDVAGKALARESTARLIAKGNGSCSCNDVHFYGSDDEGRSTCMDGVCPAGTEENDGSCTPCAAGTFSAEGSITCQSCAAGTYAGEASTECSPCPSGTISNQASGSCSPCDAGRFAKASLTCESCPGGTFSIAGSSKCQSCVTGKFSLTGSSNCSDCLPGTVSSPGSWACDVCPGGTFAAAGSGVCDACPVGQVSGPKSAACKSCESIFIRSTPDDAKQSCQVLAMDVVFAVIFWSACSCLCFLLLVGVSGRIPISDVSAQGKKVVVTTSMAHFLRKRACPKVTFAGTGVPDLEASGKSWTIKALTLYQLTLHGDESTMPLDTSTGHLYLKFPQTFLSTGMWHCPLIWWCLFFLAASAGAASKLTWPLTLLLCGLGLCAGSVAFAMRRRQSEATPLVKRRRQFLKEWPLALERCSRGPDRSITAGKLHDFLQFFETFIKERSMYYVCSNIVKPLTEPFQLSFVELVGPTSIQWFVSHYWGMPVRHFSDAIRKHAQCLDGDWEDSSYWICTFSNSQWHVKEELGLGQWQNSSFYLALRSPECQGTTMIIDESVFPLQRIWCLFEVYQTISLSRSEHFHGLLLCTSTGVLQQGNAGTDVAVAVAKTVAELDTRSAKATDEEDRLMIHSLIENMPGGFDTMNSFVRDTICSALEASHLHYESTFKTLVKNLTSRDSSSRSTQSPRSAPLPTLLTSAVQEPETKVDTN</sequence>
<dbReference type="PANTHER" id="PTHR46967:SF2">
    <property type="entry name" value="SUSHI, VON WILLEBRAND FACTOR TYPE A, EGF AND PENTRAXIN DOMAIN-CONTAINING PROTEIN 1-LIKE"/>
    <property type="match status" value="1"/>
</dbReference>
<evidence type="ECO:0000256" key="4">
    <source>
        <dbReference type="SAM" id="Phobius"/>
    </source>
</evidence>
<gene>
    <name evidence="7" type="ORF">C1SCF055_LOCUS26180</name>
</gene>
<feature type="region of interest" description="Disordered" evidence="3">
    <location>
        <begin position="980"/>
        <end position="1023"/>
    </location>
</feature>
<dbReference type="Gene3D" id="2.130.10.130">
    <property type="entry name" value="Integrin alpha, N-terminal"/>
    <property type="match status" value="1"/>
</dbReference>
<keyword evidence="2" id="KW-0245">EGF-like domain</keyword>
<dbReference type="InterPro" id="IPR000742">
    <property type="entry name" value="EGF"/>
</dbReference>
<feature type="chain" id="PRO_5043272529" evidence="5">
    <location>
        <begin position="24"/>
        <end position="2821"/>
    </location>
</feature>
<comment type="caution">
    <text evidence="7">The sequence shown here is derived from an EMBL/GenBank/DDBJ whole genome shotgun (WGS) entry which is preliminary data.</text>
</comment>
<dbReference type="EMBL" id="CAMXCT030002720">
    <property type="protein sequence ID" value="CAL4787337.1"/>
    <property type="molecule type" value="Genomic_DNA"/>
</dbReference>
<feature type="disulfide bond" evidence="2">
    <location>
        <begin position="2071"/>
        <end position="2080"/>
    </location>
</feature>
<dbReference type="EMBL" id="CAMXCT020002720">
    <property type="protein sequence ID" value="CAL1153400.1"/>
    <property type="molecule type" value="Genomic_DNA"/>
</dbReference>
<dbReference type="OrthoDB" id="428759at2759"/>
<keyword evidence="10" id="KW-1185">Reference proteome</keyword>
<accession>A0A9P1G6Y9</accession>
<comment type="caution">
    <text evidence="2">Lacks conserved residue(s) required for the propagation of feature annotation.</text>
</comment>
<keyword evidence="1 5" id="KW-0732">Signal</keyword>
<dbReference type="Gene3D" id="2.10.50.10">
    <property type="entry name" value="Tumor Necrosis Factor Receptor, subunit A, domain 2"/>
    <property type="match status" value="2"/>
</dbReference>
<feature type="transmembrane region" description="Helical" evidence="4">
    <location>
        <begin position="2457"/>
        <end position="2477"/>
    </location>
</feature>
<dbReference type="PANTHER" id="PTHR46967">
    <property type="entry name" value="INSULIN-LIKE GROWTH FACTOR BINDING PROTEIN,N-TERMINAL"/>
    <property type="match status" value="1"/>
</dbReference>